<gene>
    <name evidence="16" type="primary">LOC100369159</name>
</gene>
<feature type="transmembrane region" description="Helical" evidence="12">
    <location>
        <begin position="67"/>
        <end position="85"/>
    </location>
</feature>
<dbReference type="GeneID" id="100369159"/>
<evidence type="ECO:0000256" key="11">
    <source>
        <dbReference type="ARBA" id="ARBA00034036"/>
    </source>
</evidence>
<dbReference type="InterPro" id="IPR036412">
    <property type="entry name" value="HAD-like_sf"/>
</dbReference>
<evidence type="ECO:0000256" key="6">
    <source>
        <dbReference type="ARBA" id="ARBA00022840"/>
    </source>
</evidence>
<keyword evidence="9 12" id="KW-1133">Transmembrane helix</keyword>
<feature type="domain" description="P-type ATPase C-terminal" evidence="14">
    <location>
        <begin position="962"/>
        <end position="1132"/>
    </location>
</feature>
<comment type="catalytic activity">
    <reaction evidence="11 12">
        <text>ATP + H2O + phospholipidSide 1 = ADP + phosphate + phospholipidSide 2.</text>
        <dbReference type="EC" id="7.6.2.1"/>
    </reaction>
</comment>
<dbReference type="Pfam" id="PF13246">
    <property type="entry name" value="Cation_ATPase"/>
    <property type="match status" value="2"/>
</dbReference>
<dbReference type="PANTHER" id="PTHR24092:SF175">
    <property type="entry name" value="PHOSPHOLIPID-TRANSPORTING ATPASE"/>
    <property type="match status" value="1"/>
</dbReference>
<dbReference type="SUPFAM" id="SSF81653">
    <property type="entry name" value="Calcium ATPase, transduction domain A"/>
    <property type="match status" value="1"/>
</dbReference>
<dbReference type="InterPro" id="IPR001757">
    <property type="entry name" value="P_typ_ATPase"/>
</dbReference>
<dbReference type="InterPro" id="IPR023214">
    <property type="entry name" value="HAD_sf"/>
</dbReference>
<dbReference type="InterPro" id="IPR023298">
    <property type="entry name" value="ATPase_P-typ_TM_dom_sf"/>
</dbReference>
<evidence type="ECO:0000256" key="1">
    <source>
        <dbReference type="ARBA" id="ARBA00004141"/>
    </source>
</evidence>
<sequence length="1188" mass="133774">MSKYFRRIAETLGCSSLPQPPQRTVFINHKITPGYEEFVQEKFPSNQIKTSKYTILTFLPKNLFEQFRRIANFYFLIIGIVQLTIDSPVSPWTTLLPLLFVISVTAVKQVGDIVKIVKNQELPADLVLLSSTDPEGQCHITTANLDGETNLKIFSSQTDTAPLQTPEALDSLVANVECEQPQSDLYKFVGRMNIYNQGDGAEPTLKPLGPENVLLRGCRLKNTPYVFGCAIYTGQETKMALNSKQKGLKVSIIESKPAAGGNNAEHDFSVFTTSSVFESKKQKTEISSYFILLVQCDSFFTAGKVIEDILAFLVLFSYIIPISLYVTLELVKFGASMFFPWDLDLYDENTDEPAKANTSDLIEMLGQIEYLFSDKTGTLTENVMTFRKCSIDGKLYQKVDGVLQPEDTTDDGQLLITSEDQDKMCEFLQALAVCHVVQVGKDTSGGGSKTEVDGGALNPSELEYQASSPDEKALVEAANRNDVIFLGGTQEYMNLLINGKKQRYLIKHILDFDATRKRMSVILNTPDGRTLMVCKGADTAILPRCTEGNKNDAIEHMSHYAVLAEAYDEVENNLHLLGATAIEDKLQDGVHETIEKLRIAGIKRLNRILHQAVESHPTPSGWIASYTKQLDHILHHVVGSRPTPCGWITPYTMRNDVIFLGGTQEYMNLLINGKKQRYLIKHILDFDATRKRMSVILNTPDGRTLMVCKGADTAILPRCTEGNKNDAIEHMSHYAVDGLRTLCISEKYLTEEEVEKFDMKLNSARSALEDRDKKLAEAYDEVENNLHLLGATAIEDKLQEKYALVLELCIKMAGDKVWVLTGDKQETAVNISYSCGHFKLGMSEMYLVKQTSPEQCLDTLNDLKLKLTEDTVPKHALVVDGMSLTYAVEYHCDLFRKICEACIAVLCCRMSPLQKAEVVKLMKNSDSKPITGAIGDGANDCSMIQEAHIGLGIMGKEGRQAVRCSDYAFSRFKFLQKALLVHGHWFYIRVTTLVQYFFYKNFAMITPQFYFAFFNAFSQQTLYESLFLTFYNVTFTSLPILIYGIFEQNLSARTLMLHPQLYIDLKHNASLTWWKYCYWIVLGLYHSVCFFFGTLLLFSDDVSLLPSSKQYGIWTFGSVIMTLVVLVVNIKIPQLRYKTIQQSSVNEKTPLSKRFTKDFGIYQVSGREEIELNSGCYANSIPYQDDAI</sequence>
<dbReference type="InterPro" id="IPR032630">
    <property type="entry name" value="P_typ_ATPase_c"/>
</dbReference>
<dbReference type="SUPFAM" id="SSF81660">
    <property type="entry name" value="Metal cation-transporting ATPase, ATP-binding domain N"/>
    <property type="match status" value="2"/>
</dbReference>
<evidence type="ECO:0000259" key="13">
    <source>
        <dbReference type="Pfam" id="PF16209"/>
    </source>
</evidence>
<feature type="domain" description="P-type ATPase N-terminal" evidence="13">
    <location>
        <begin position="37"/>
        <end position="94"/>
    </location>
</feature>
<keyword evidence="15" id="KW-1185">Reference proteome</keyword>
<comment type="similarity">
    <text evidence="2 12">Belongs to the cation transport ATPase (P-type) (TC 3.A.3) family. Type IV subfamily.</text>
</comment>
<dbReference type="PROSITE" id="PS00154">
    <property type="entry name" value="ATPASE_E1_E2"/>
    <property type="match status" value="1"/>
</dbReference>
<proteinExistence type="inferred from homology"/>
<comment type="subcellular location">
    <subcellularLocation>
        <location evidence="1 12">Membrane</location>
        <topology evidence="1 12">Multi-pass membrane protein</topology>
    </subcellularLocation>
</comment>
<dbReference type="SUPFAM" id="SSF81665">
    <property type="entry name" value="Calcium ATPase, transmembrane domain M"/>
    <property type="match status" value="1"/>
</dbReference>
<dbReference type="Proteomes" id="UP000694865">
    <property type="component" value="Unplaced"/>
</dbReference>
<dbReference type="InterPro" id="IPR008250">
    <property type="entry name" value="ATPase_P-typ_transduc_dom_A_sf"/>
</dbReference>
<dbReference type="InterPro" id="IPR006539">
    <property type="entry name" value="P-type_ATPase_IV"/>
</dbReference>
<keyword evidence="3 12" id="KW-0812">Transmembrane</keyword>
<evidence type="ECO:0000256" key="4">
    <source>
        <dbReference type="ARBA" id="ARBA00022723"/>
    </source>
</evidence>
<dbReference type="PRINTS" id="PR00119">
    <property type="entry name" value="CATATPASE"/>
</dbReference>
<keyword evidence="7 12" id="KW-0460">Magnesium</keyword>
<evidence type="ECO:0000313" key="16">
    <source>
        <dbReference type="RefSeq" id="XP_006825887.1"/>
    </source>
</evidence>
<dbReference type="Pfam" id="PF16212">
    <property type="entry name" value="PhoLip_ATPase_C"/>
    <property type="match status" value="1"/>
</dbReference>
<keyword evidence="6 12" id="KW-0067">ATP-binding</keyword>
<evidence type="ECO:0000256" key="10">
    <source>
        <dbReference type="ARBA" id="ARBA00023136"/>
    </source>
</evidence>
<dbReference type="InterPro" id="IPR032631">
    <property type="entry name" value="P-type_ATPase_N"/>
</dbReference>
<evidence type="ECO:0000256" key="12">
    <source>
        <dbReference type="RuleBase" id="RU362033"/>
    </source>
</evidence>
<evidence type="ECO:0000256" key="2">
    <source>
        <dbReference type="ARBA" id="ARBA00008109"/>
    </source>
</evidence>
<dbReference type="Gene3D" id="3.40.50.1000">
    <property type="entry name" value="HAD superfamily/HAD-like"/>
    <property type="match status" value="1"/>
</dbReference>
<evidence type="ECO:0000256" key="7">
    <source>
        <dbReference type="ARBA" id="ARBA00022842"/>
    </source>
</evidence>
<evidence type="ECO:0000256" key="5">
    <source>
        <dbReference type="ARBA" id="ARBA00022741"/>
    </source>
</evidence>
<evidence type="ECO:0000313" key="15">
    <source>
        <dbReference type="Proteomes" id="UP000694865"/>
    </source>
</evidence>
<feature type="transmembrane region" description="Helical" evidence="12">
    <location>
        <begin position="1111"/>
        <end position="1130"/>
    </location>
</feature>
<reference evidence="16" key="1">
    <citation type="submission" date="2025-08" db="UniProtKB">
        <authorList>
            <consortium name="RefSeq"/>
        </authorList>
    </citation>
    <scope>IDENTIFICATION</scope>
    <source>
        <tissue evidence="16">Testes</tissue>
    </source>
</reference>
<name>A0ABM0N0U6_SACKO</name>
<feature type="transmembrane region" description="Helical" evidence="12">
    <location>
        <begin position="91"/>
        <end position="110"/>
    </location>
</feature>
<dbReference type="RefSeq" id="XP_006825887.1">
    <property type="nucleotide sequence ID" value="XM_006825824.1"/>
</dbReference>
<keyword evidence="8 12" id="KW-1278">Translocase</keyword>
<protein>
    <recommendedName>
        <fullName evidence="12">Phospholipid-transporting ATPase</fullName>
        <ecNumber evidence="12">7.6.2.1</ecNumber>
    </recommendedName>
</protein>
<keyword evidence="5 12" id="KW-0547">Nucleotide-binding</keyword>
<dbReference type="InterPro" id="IPR018303">
    <property type="entry name" value="ATPase_P-typ_P_site"/>
</dbReference>
<dbReference type="EC" id="7.6.2.1" evidence="12"/>
<dbReference type="InterPro" id="IPR023299">
    <property type="entry name" value="ATPase_P-typ_cyto_dom_N"/>
</dbReference>
<dbReference type="Gene3D" id="2.70.150.10">
    <property type="entry name" value="Calcium-transporting ATPase, cytoplasmic transduction domain A"/>
    <property type="match status" value="1"/>
</dbReference>
<keyword evidence="10 12" id="KW-0472">Membrane</keyword>
<accession>A0ABM0N0U6</accession>
<keyword evidence="4" id="KW-0479">Metal-binding</keyword>
<dbReference type="SUPFAM" id="SSF56784">
    <property type="entry name" value="HAD-like"/>
    <property type="match status" value="1"/>
</dbReference>
<feature type="transmembrane region" description="Helical" evidence="12">
    <location>
        <begin position="1076"/>
        <end position="1099"/>
    </location>
</feature>
<feature type="transmembrane region" description="Helical" evidence="12">
    <location>
        <begin position="309"/>
        <end position="328"/>
    </location>
</feature>
<evidence type="ECO:0000256" key="3">
    <source>
        <dbReference type="ARBA" id="ARBA00022692"/>
    </source>
</evidence>
<organism evidence="15 16">
    <name type="scientific">Saccoglossus kowalevskii</name>
    <name type="common">Acorn worm</name>
    <dbReference type="NCBI Taxonomy" id="10224"/>
    <lineage>
        <taxon>Eukaryota</taxon>
        <taxon>Metazoa</taxon>
        <taxon>Hemichordata</taxon>
        <taxon>Enteropneusta</taxon>
        <taxon>Harrimaniidae</taxon>
        <taxon>Saccoglossus</taxon>
    </lineage>
</organism>
<dbReference type="PANTHER" id="PTHR24092">
    <property type="entry name" value="PROBABLE PHOSPHOLIPID-TRANSPORTING ATPASE"/>
    <property type="match status" value="1"/>
</dbReference>
<evidence type="ECO:0000259" key="14">
    <source>
        <dbReference type="Pfam" id="PF16212"/>
    </source>
</evidence>
<evidence type="ECO:0000256" key="9">
    <source>
        <dbReference type="ARBA" id="ARBA00022989"/>
    </source>
</evidence>
<evidence type="ECO:0000256" key="8">
    <source>
        <dbReference type="ARBA" id="ARBA00022967"/>
    </source>
</evidence>
<dbReference type="Gene3D" id="3.40.1110.10">
    <property type="entry name" value="Calcium-transporting ATPase, cytoplasmic domain N"/>
    <property type="match status" value="2"/>
</dbReference>
<dbReference type="NCBIfam" id="TIGR01494">
    <property type="entry name" value="ATPase_P-type"/>
    <property type="match status" value="1"/>
</dbReference>
<dbReference type="NCBIfam" id="TIGR01652">
    <property type="entry name" value="ATPase-Plipid"/>
    <property type="match status" value="1"/>
</dbReference>
<dbReference type="Pfam" id="PF16209">
    <property type="entry name" value="PhoLip_ATPase_N"/>
    <property type="match status" value="1"/>
</dbReference>
<feature type="transmembrane region" description="Helical" evidence="12">
    <location>
        <begin position="1026"/>
        <end position="1046"/>
    </location>
</feature>